<organism evidence="8 9">
    <name type="scientific">Arsenicitalea aurantiaca</name>
    <dbReference type="NCBI Taxonomy" id="1783274"/>
    <lineage>
        <taxon>Bacteria</taxon>
        <taxon>Pseudomonadati</taxon>
        <taxon>Pseudomonadota</taxon>
        <taxon>Alphaproteobacteria</taxon>
        <taxon>Hyphomicrobiales</taxon>
        <taxon>Devosiaceae</taxon>
        <taxon>Arsenicitalea</taxon>
    </lineage>
</organism>
<dbReference type="SUPFAM" id="SSF46626">
    <property type="entry name" value="Cytochrome c"/>
    <property type="match status" value="2"/>
</dbReference>
<dbReference type="InterPro" id="IPR002327">
    <property type="entry name" value="Cyt_c_1A/1B"/>
</dbReference>
<keyword evidence="3 6" id="KW-0479">Metal-binding</keyword>
<keyword evidence="5 6" id="KW-0408">Iron</keyword>
<accession>A0A433X7C5</accession>
<evidence type="ECO:0000256" key="1">
    <source>
        <dbReference type="ARBA" id="ARBA00022448"/>
    </source>
</evidence>
<protein>
    <submittedName>
        <fullName evidence="8">C-type cytochrome</fullName>
    </submittedName>
</protein>
<dbReference type="Gene3D" id="1.10.760.10">
    <property type="entry name" value="Cytochrome c-like domain"/>
    <property type="match status" value="2"/>
</dbReference>
<dbReference type="GO" id="GO:0046872">
    <property type="term" value="F:metal ion binding"/>
    <property type="evidence" value="ECO:0007669"/>
    <property type="project" value="UniProtKB-KW"/>
</dbReference>
<gene>
    <name evidence="8" type="ORF">EMQ25_11420</name>
</gene>
<dbReference type="Pfam" id="PF13442">
    <property type="entry name" value="Cytochrome_CBB3"/>
    <property type="match status" value="1"/>
</dbReference>
<name>A0A433X7C5_9HYPH</name>
<comment type="caution">
    <text evidence="8">The sequence shown here is derived from an EMBL/GenBank/DDBJ whole genome shotgun (WGS) entry which is preliminary data.</text>
</comment>
<feature type="domain" description="Cytochrome c" evidence="7">
    <location>
        <begin position="119"/>
        <end position="222"/>
    </location>
</feature>
<evidence type="ECO:0000256" key="6">
    <source>
        <dbReference type="PROSITE-ProRule" id="PRU00433"/>
    </source>
</evidence>
<keyword evidence="4" id="KW-0249">Electron transport</keyword>
<evidence type="ECO:0000313" key="9">
    <source>
        <dbReference type="Proteomes" id="UP000281547"/>
    </source>
</evidence>
<keyword evidence="2 6" id="KW-0349">Heme</keyword>
<dbReference type="PRINTS" id="PR00604">
    <property type="entry name" value="CYTCHRMECIAB"/>
</dbReference>
<reference evidence="8 9" key="1">
    <citation type="journal article" date="2016" name="Int. J. Syst. Evol. Microbiol.">
        <title>Arsenicitalea aurantiaca gen. nov., sp. nov., a new member of the family Hyphomicrobiaceae, isolated from high-arsenic sediment.</title>
        <authorList>
            <person name="Mu Y."/>
            <person name="Zhou L."/>
            <person name="Zeng X.C."/>
            <person name="Liu L."/>
            <person name="Pan Y."/>
            <person name="Chen X."/>
            <person name="Wang J."/>
            <person name="Li S."/>
            <person name="Li W.J."/>
            <person name="Wang Y."/>
        </authorList>
    </citation>
    <scope>NUCLEOTIDE SEQUENCE [LARGE SCALE GENOMIC DNA]</scope>
    <source>
        <strain evidence="8 9">42-50</strain>
    </source>
</reference>
<dbReference type="AlphaFoldDB" id="A0A433X7C5"/>
<keyword evidence="9" id="KW-1185">Reference proteome</keyword>
<proteinExistence type="predicted"/>
<keyword evidence="1" id="KW-0813">Transport</keyword>
<dbReference type="InterPro" id="IPR036909">
    <property type="entry name" value="Cyt_c-like_dom_sf"/>
</dbReference>
<dbReference type="EMBL" id="RZNJ01000004">
    <property type="protein sequence ID" value="RUT29948.1"/>
    <property type="molecule type" value="Genomic_DNA"/>
</dbReference>
<evidence type="ECO:0000256" key="2">
    <source>
        <dbReference type="ARBA" id="ARBA00022617"/>
    </source>
</evidence>
<evidence type="ECO:0000259" key="7">
    <source>
        <dbReference type="PROSITE" id="PS51007"/>
    </source>
</evidence>
<dbReference type="GO" id="GO:0020037">
    <property type="term" value="F:heme binding"/>
    <property type="evidence" value="ECO:0007669"/>
    <property type="project" value="InterPro"/>
</dbReference>
<evidence type="ECO:0000313" key="8">
    <source>
        <dbReference type="EMBL" id="RUT29948.1"/>
    </source>
</evidence>
<sequence length="308" mass="33103">MDGAGSGELDAEVRSFGSAGRRIPDIDVGWLQLLMDRRACGSMLPSASTFCAVMLAKVGREGTFRVGGDPKSKLWEGNISGAAESRDAIVRLRDAPARASMLRAGLFVIMLWGAPASAQSVEMGAKVFARCAICHEIGLGAGSRQGPQLNELLGRRAGDLPDFNYSAALREAGQNGLVWTAETLAEFIARPRHFEPGSRMIFRGLRNPAEVEDVVAYLASLQTPDQIAMRTGKALVETYCGACHATGLEDLGPHTAAPAFRDLHRRYDVADLAEALVEGLSSGHPEMPEFEFEPDQAEAIIAYLKSLE</sequence>
<evidence type="ECO:0000256" key="3">
    <source>
        <dbReference type="ARBA" id="ARBA00022723"/>
    </source>
</evidence>
<dbReference type="GO" id="GO:0009055">
    <property type="term" value="F:electron transfer activity"/>
    <property type="evidence" value="ECO:0007669"/>
    <property type="project" value="InterPro"/>
</dbReference>
<dbReference type="PANTHER" id="PTHR11961">
    <property type="entry name" value="CYTOCHROME C"/>
    <property type="match status" value="1"/>
</dbReference>
<feature type="domain" description="Cytochrome c" evidence="7">
    <location>
        <begin position="227"/>
        <end position="308"/>
    </location>
</feature>
<dbReference type="InterPro" id="IPR009056">
    <property type="entry name" value="Cyt_c-like_dom"/>
</dbReference>
<evidence type="ECO:0000256" key="5">
    <source>
        <dbReference type="ARBA" id="ARBA00023004"/>
    </source>
</evidence>
<dbReference type="PROSITE" id="PS51007">
    <property type="entry name" value="CYTC"/>
    <property type="match status" value="2"/>
</dbReference>
<dbReference type="Proteomes" id="UP000281547">
    <property type="component" value="Unassembled WGS sequence"/>
</dbReference>
<dbReference type="Pfam" id="PF00034">
    <property type="entry name" value="Cytochrom_C"/>
    <property type="match status" value="1"/>
</dbReference>
<evidence type="ECO:0000256" key="4">
    <source>
        <dbReference type="ARBA" id="ARBA00022982"/>
    </source>
</evidence>